<feature type="compositionally biased region" description="Basic and acidic residues" evidence="1">
    <location>
        <begin position="174"/>
        <end position="188"/>
    </location>
</feature>
<feature type="compositionally biased region" description="Low complexity" evidence="1">
    <location>
        <begin position="351"/>
        <end position="375"/>
    </location>
</feature>
<dbReference type="AlphaFoldDB" id="A0A7C9DYI9"/>
<feature type="compositionally biased region" description="Basic residues" evidence="1">
    <location>
        <begin position="63"/>
        <end position="73"/>
    </location>
</feature>
<dbReference type="EMBL" id="GISG01174859">
    <property type="protein sequence ID" value="MBA4652506.1"/>
    <property type="molecule type" value="Transcribed_RNA"/>
</dbReference>
<feature type="compositionally biased region" description="Acidic residues" evidence="1">
    <location>
        <begin position="378"/>
        <end position="393"/>
    </location>
</feature>
<accession>A0A7C9DYI9</accession>
<feature type="region of interest" description="Disordered" evidence="1">
    <location>
        <begin position="56"/>
        <end position="80"/>
    </location>
</feature>
<evidence type="ECO:0000313" key="3">
    <source>
        <dbReference type="EMBL" id="MBA4652506.1"/>
    </source>
</evidence>
<sequence>MAEETDLTPESQKICEGGEDKSSDNTAGKPRAPNKRVPHYLRASTGSCHDACKYGKPREFKNKPWKPMRKRVSAPHPDSEKPVEIQIFVDRQVKVALQADEVQPSFSQDTPLPLDGIKKNIPSWRKSPEPNCSRVVKQGARPLPKSPSLEVTKVIKKVVQSCGKSPLPVTLKPIKREAASASRRDVSTKRASSNAKERSASAGPSKSNSPTVKPSSAGSSIGSGGKRTSKTTSVNDPRTSRASVKKDMTPTAAVLSSKKISKVELKRTLNSSVPGSSCATPGVKAGSSNLRKNKRPNDQSQRSRVSSRSEITTNKTESKEPIEEKVEEKTLHMIEIREDHLSDTQNGSLFIQSPSPLSPESLNSSSQANSHSITSYEVNDEQDLGSEYTDSESDGSVVDSSKDEKGQVCHGRTVDSGDRDPTTMKLKFRRGKIIDPQPETNSPRRLRFRQGISAGANQSGNGGPRRRSYRRKATDGDKKKPEPAPVKVVLKHQEIETKKEMQVLLNNVIEETASKLVVMRKSKVKALVGAFETVISLQENKLSPAAATAAANNR</sequence>
<reference evidence="3" key="2">
    <citation type="submission" date="2020-07" db="EMBL/GenBank/DDBJ databases">
        <authorList>
            <person name="Vera ALvarez R."/>
            <person name="Arias-Moreno D.M."/>
            <person name="Jimenez-Jacinto V."/>
            <person name="Jimenez-Bremont J.F."/>
            <person name="Swaminathan K."/>
            <person name="Moose S.P."/>
            <person name="Guerrero-Gonzalez M.L."/>
            <person name="Marino-Ramirez L."/>
            <person name="Landsman D."/>
            <person name="Rodriguez-Kessler M."/>
            <person name="Delgado-Sanchez P."/>
        </authorList>
    </citation>
    <scope>NUCLEOTIDE SEQUENCE</scope>
    <source>
        <tissue evidence="3">Cladode</tissue>
    </source>
</reference>
<dbReference type="SMART" id="SM01054">
    <property type="entry name" value="CaM_binding"/>
    <property type="match status" value="1"/>
</dbReference>
<feature type="compositionally biased region" description="Polar residues" evidence="1">
    <location>
        <begin position="202"/>
        <end position="214"/>
    </location>
</feature>
<proteinExistence type="predicted"/>
<dbReference type="Pfam" id="PF07839">
    <property type="entry name" value="CaM_binding"/>
    <property type="match status" value="1"/>
</dbReference>
<feature type="compositionally biased region" description="Basic and acidic residues" evidence="1">
    <location>
        <begin position="316"/>
        <end position="342"/>
    </location>
</feature>
<dbReference type="GO" id="GO:0005516">
    <property type="term" value="F:calmodulin binding"/>
    <property type="evidence" value="ECO:0007669"/>
    <property type="project" value="InterPro"/>
</dbReference>
<name>A0A7C9DYI9_OPUST</name>
<organism evidence="3">
    <name type="scientific">Opuntia streptacantha</name>
    <name type="common">Prickly pear cactus</name>
    <name type="synonym">Opuntia cardona</name>
    <dbReference type="NCBI Taxonomy" id="393608"/>
    <lineage>
        <taxon>Eukaryota</taxon>
        <taxon>Viridiplantae</taxon>
        <taxon>Streptophyta</taxon>
        <taxon>Embryophyta</taxon>
        <taxon>Tracheophyta</taxon>
        <taxon>Spermatophyta</taxon>
        <taxon>Magnoliopsida</taxon>
        <taxon>eudicotyledons</taxon>
        <taxon>Gunneridae</taxon>
        <taxon>Pentapetalae</taxon>
        <taxon>Caryophyllales</taxon>
        <taxon>Cactineae</taxon>
        <taxon>Cactaceae</taxon>
        <taxon>Opuntioideae</taxon>
        <taxon>Opuntia</taxon>
    </lineage>
</organism>
<evidence type="ECO:0000259" key="2">
    <source>
        <dbReference type="SMART" id="SM01054"/>
    </source>
</evidence>
<feature type="compositionally biased region" description="Low complexity" evidence="1">
    <location>
        <begin position="299"/>
        <end position="309"/>
    </location>
</feature>
<feature type="compositionally biased region" description="Basic and acidic residues" evidence="1">
    <location>
        <begin position="472"/>
        <end position="482"/>
    </location>
</feature>
<dbReference type="PANTHER" id="PTHR33349:SF41">
    <property type="entry name" value="EMB|CAB62594.1"/>
    <property type="match status" value="1"/>
</dbReference>
<reference evidence="3" key="1">
    <citation type="journal article" date="2013" name="J. Plant Res.">
        <title>Effect of fungi and light on seed germination of three Opuntia species from semiarid lands of central Mexico.</title>
        <authorList>
            <person name="Delgado-Sanchez P."/>
            <person name="Jimenez-Bremont J.F."/>
            <person name="Guerrero-Gonzalez Mde L."/>
            <person name="Flores J."/>
        </authorList>
    </citation>
    <scope>NUCLEOTIDE SEQUENCE</scope>
    <source>
        <tissue evidence="3">Cladode</tissue>
    </source>
</reference>
<feature type="compositionally biased region" description="Basic and acidic residues" evidence="1">
    <location>
        <begin position="400"/>
        <end position="422"/>
    </location>
</feature>
<feature type="compositionally biased region" description="Polar residues" evidence="1">
    <location>
        <begin position="230"/>
        <end position="242"/>
    </location>
</feature>
<feature type="region of interest" description="Disordered" evidence="1">
    <location>
        <begin position="1"/>
        <end position="42"/>
    </location>
</feature>
<feature type="region of interest" description="Disordered" evidence="1">
    <location>
        <begin position="104"/>
        <end position="146"/>
    </location>
</feature>
<dbReference type="PANTHER" id="PTHR33349">
    <property type="entry name" value="EMB|CAB62594.1"/>
    <property type="match status" value="1"/>
</dbReference>
<feature type="domain" description="Calmodulin-binding" evidence="2">
    <location>
        <begin position="422"/>
        <end position="536"/>
    </location>
</feature>
<feature type="region of interest" description="Disordered" evidence="1">
    <location>
        <begin position="162"/>
        <end position="484"/>
    </location>
</feature>
<feature type="compositionally biased region" description="Polar residues" evidence="1">
    <location>
        <begin position="268"/>
        <end position="279"/>
    </location>
</feature>
<dbReference type="InterPro" id="IPR012417">
    <property type="entry name" value="CaM-bd_dom_pln"/>
</dbReference>
<evidence type="ECO:0000256" key="1">
    <source>
        <dbReference type="SAM" id="MobiDB-lite"/>
    </source>
</evidence>
<protein>
    <recommendedName>
        <fullName evidence="2">Calmodulin-binding domain-containing protein</fullName>
    </recommendedName>
</protein>